<organism evidence="1 2">
    <name type="scientific">Rhamnusium bicolor</name>
    <dbReference type="NCBI Taxonomy" id="1586634"/>
    <lineage>
        <taxon>Eukaryota</taxon>
        <taxon>Metazoa</taxon>
        <taxon>Ecdysozoa</taxon>
        <taxon>Arthropoda</taxon>
        <taxon>Hexapoda</taxon>
        <taxon>Insecta</taxon>
        <taxon>Pterygota</taxon>
        <taxon>Neoptera</taxon>
        <taxon>Endopterygota</taxon>
        <taxon>Coleoptera</taxon>
        <taxon>Polyphaga</taxon>
        <taxon>Cucujiformia</taxon>
        <taxon>Chrysomeloidea</taxon>
        <taxon>Cerambycidae</taxon>
        <taxon>Lepturinae</taxon>
        <taxon>Rhagiini</taxon>
        <taxon>Rhamnusium</taxon>
    </lineage>
</organism>
<accession>A0AAV8ZUK9</accession>
<reference evidence="1" key="1">
    <citation type="journal article" date="2023" name="Insect Mol. Biol.">
        <title>Genome sequencing provides insights into the evolution of gene families encoding plant cell wall-degrading enzymes in longhorned beetles.</title>
        <authorList>
            <person name="Shin N.R."/>
            <person name="Okamura Y."/>
            <person name="Kirsch R."/>
            <person name="Pauchet Y."/>
        </authorList>
    </citation>
    <scope>NUCLEOTIDE SEQUENCE</scope>
    <source>
        <strain evidence="1">RBIC_L_NR</strain>
    </source>
</reference>
<gene>
    <name evidence="1" type="ORF">NQ314_000639</name>
</gene>
<name>A0AAV8ZUK9_9CUCU</name>
<keyword evidence="2" id="KW-1185">Reference proteome</keyword>
<dbReference type="Proteomes" id="UP001162156">
    <property type="component" value="Unassembled WGS sequence"/>
</dbReference>
<dbReference type="AlphaFoldDB" id="A0AAV8ZUK9"/>
<sequence length="200" mass="22474">MNSQSEELFVKLECDAYYGNSCILTDNNQFKNYSLNTEKVHRNGNINSDVGNNIILQNSDINVFSSQSENECAYNCKIPSYESTKTTIFNVDDNSALSVNSNKHFSNADSLNEGFQQFQNGLVTPEDSNSSTSNETQAKKPLKLLLNTNLKNLPTEENLNTPSIIAEVVDLESSSFNILDLVANEVYIDIFIHYLYEKID</sequence>
<proteinExistence type="predicted"/>
<comment type="caution">
    <text evidence="1">The sequence shown here is derived from an EMBL/GenBank/DDBJ whole genome shotgun (WGS) entry which is preliminary data.</text>
</comment>
<dbReference type="EMBL" id="JANEYF010000188">
    <property type="protein sequence ID" value="KAJ8971581.1"/>
    <property type="molecule type" value="Genomic_DNA"/>
</dbReference>
<evidence type="ECO:0000313" key="1">
    <source>
        <dbReference type="EMBL" id="KAJ8971581.1"/>
    </source>
</evidence>
<evidence type="ECO:0000313" key="2">
    <source>
        <dbReference type="Proteomes" id="UP001162156"/>
    </source>
</evidence>
<protein>
    <submittedName>
        <fullName evidence="1">Uncharacterized protein</fullName>
    </submittedName>
</protein>